<reference evidence="2 3" key="1">
    <citation type="journal article" date="2011" name="Biochem. Biophys. Res. Commun.">
        <title>Increased number of Arginine-based salt bridges contributes to the thermotolerance of thermotolerant acetic acid bacteria, Acetobacter tropicalis SKU1100.</title>
        <authorList>
            <person name="Matsutani M."/>
            <person name="Hirakawa H."/>
            <person name="Nishikura M."/>
            <person name="Soemphol W."/>
            <person name="Ali I.A.I."/>
            <person name="Yakushi T."/>
            <person name="Matsushita K."/>
        </authorList>
    </citation>
    <scope>NUCLEOTIDE SEQUENCE [LARGE SCALE GENOMIC DNA]</scope>
    <source>
        <strain evidence="2 3">NBRC 101654</strain>
    </source>
</reference>
<evidence type="ECO:0000313" key="3">
    <source>
        <dbReference type="Proteomes" id="UP000004319"/>
    </source>
</evidence>
<dbReference type="EMBL" id="BABS01000039">
    <property type="protein sequence ID" value="GAA08563.1"/>
    <property type="molecule type" value="Genomic_DNA"/>
</dbReference>
<protein>
    <submittedName>
        <fullName evidence="2">Uncharacterized protein</fullName>
    </submittedName>
</protein>
<dbReference type="AlphaFoldDB" id="F7VDW8"/>
<accession>F7VDW8</accession>
<evidence type="ECO:0000256" key="1">
    <source>
        <dbReference type="SAM" id="MobiDB-lite"/>
    </source>
</evidence>
<feature type="region of interest" description="Disordered" evidence="1">
    <location>
        <begin position="1"/>
        <end position="21"/>
    </location>
</feature>
<name>F7VDW8_9PROT</name>
<organism evidence="2 3">
    <name type="scientific">Acetobacter tropicalis NBRC 101654</name>
    <dbReference type="NCBI Taxonomy" id="749388"/>
    <lineage>
        <taxon>Bacteria</taxon>
        <taxon>Pseudomonadati</taxon>
        <taxon>Pseudomonadota</taxon>
        <taxon>Alphaproteobacteria</taxon>
        <taxon>Acetobacterales</taxon>
        <taxon>Acetobacteraceae</taxon>
        <taxon>Acetobacter</taxon>
    </lineage>
</organism>
<sequence>MKKKEAADEKRFQKKRAVSTGEPVGVVWQAAAPTKKGGGQPLLESKGRRTVFSSDILRA</sequence>
<gene>
    <name evidence="2" type="ORF">ATPR_1567</name>
</gene>
<comment type="caution">
    <text evidence="2">The sequence shown here is derived from an EMBL/GenBank/DDBJ whole genome shotgun (WGS) entry which is preliminary data.</text>
</comment>
<proteinExistence type="predicted"/>
<dbReference type="Proteomes" id="UP000004319">
    <property type="component" value="Unassembled WGS sequence"/>
</dbReference>
<evidence type="ECO:0000313" key="2">
    <source>
        <dbReference type="EMBL" id="GAA08563.1"/>
    </source>
</evidence>
<feature type="compositionally biased region" description="Basic and acidic residues" evidence="1">
    <location>
        <begin position="1"/>
        <end position="11"/>
    </location>
</feature>